<dbReference type="PROSITE" id="PS50181">
    <property type="entry name" value="FBOX"/>
    <property type="match status" value="1"/>
</dbReference>
<sequence length="224" mass="26072">MISNLPDDLVEEILSRVPLTSTRSVRSTCKKWNALSKDRGFANKHIIRMNVAASGEREFMMIMDYKAYLISVNLENNNVDHLSIKLKVSLLNVIDMEYMQSCVSLKGNTYWYAKDKESEDYSYLLSFDFTKEREEKLAMLLHRDDTLEDEIWITNKIEPDAVSWSKFLKFGGRPSIFMADNFLIDEDKKVALLFYRAWEKKTESVCTVAYIIGENGYIRRVDLG</sequence>
<dbReference type="InterPro" id="IPR001810">
    <property type="entry name" value="F-box_dom"/>
</dbReference>
<name>A0ABM0XRR5_CAMSA</name>
<keyword evidence="2" id="KW-1185">Reference proteome</keyword>
<evidence type="ECO:0000313" key="3">
    <source>
        <dbReference type="RefSeq" id="XP_010489980.1"/>
    </source>
</evidence>
<dbReference type="PANTHER" id="PTHR47993">
    <property type="entry name" value="OS09G0372900 PROTEIN-RELATED"/>
    <property type="match status" value="1"/>
</dbReference>
<dbReference type="Gene3D" id="1.20.1280.50">
    <property type="match status" value="1"/>
</dbReference>
<dbReference type="Pfam" id="PF00646">
    <property type="entry name" value="F-box"/>
    <property type="match status" value="1"/>
</dbReference>
<dbReference type="PANTHER" id="PTHR47993:SF319">
    <property type="entry name" value="F-BOX DOMAIN-CONTAINING PROTEIN"/>
    <property type="match status" value="1"/>
</dbReference>
<dbReference type="Proteomes" id="UP000694864">
    <property type="component" value="Chromosome 19"/>
</dbReference>
<dbReference type="GeneID" id="104767688"/>
<dbReference type="Pfam" id="PF07734">
    <property type="entry name" value="FBA_1"/>
    <property type="match status" value="1"/>
</dbReference>
<dbReference type="RefSeq" id="XP_010489980.1">
    <property type="nucleotide sequence ID" value="XM_010491678.1"/>
</dbReference>
<dbReference type="InterPro" id="IPR036047">
    <property type="entry name" value="F-box-like_dom_sf"/>
</dbReference>
<feature type="domain" description="F-box" evidence="1">
    <location>
        <begin position="1"/>
        <end position="49"/>
    </location>
</feature>
<dbReference type="InterPro" id="IPR006527">
    <property type="entry name" value="F-box-assoc_dom_typ1"/>
</dbReference>
<dbReference type="SMART" id="SM00256">
    <property type="entry name" value="FBOX"/>
    <property type="match status" value="1"/>
</dbReference>
<dbReference type="SUPFAM" id="SSF81383">
    <property type="entry name" value="F-box domain"/>
    <property type="match status" value="1"/>
</dbReference>
<reference evidence="3" key="2">
    <citation type="submission" date="2025-08" db="UniProtKB">
        <authorList>
            <consortium name="RefSeq"/>
        </authorList>
    </citation>
    <scope>IDENTIFICATION</scope>
    <source>
        <tissue evidence="3">Leaf</tissue>
    </source>
</reference>
<protein>
    <submittedName>
        <fullName evidence="3">F-box protein At3g20690-like</fullName>
    </submittedName>
</protein>
<accession>A0ABM0XRR5</accession>
<proteinExistence type="predicted"/>
<dbReference type="InterPro" id="IPR050233">
    <property type="entry name" value="A_thaliana_F-box"/>
</dbReference>
<gene>
    <name evidence="3" type="primary">LOC104767688</name>
</gene>
<dbReference type="CDD" id="cd22157">
    <property type="entry name" value="F-box_AtFBW1-like"/>
    <property type="match status" value="1"/>
</dbReference>
<evidence type="ECO:0000259" key="1">
    <source>
        <dbReference type="PROSITE" id="PS50181"/>
    </source>
</evidence>
<evidence type="ECO:0000313" key="2">
    <source>
        <dbReference type="Proteomes" id="UP000694864"/>
    </source>
</evidence>
<organism evidence="2 3">
    <name type="scientific">Camelina sativa</name>
    <name type="common">False flax</name>
    <name type="synonym">Myagrum sativum</name>
    <dbReference type="NCBI Taxonomy" id="90675"/>
    <lineage>
        <taxon>Eukaryota</taxon>
        <taxon>Viridiplantae</taxon>
        <taxon>Streptophyta</taxon>
        <taxon>Embryophyta</taxon>
        <taxon>Tracheophyta</taxon>
        <taxon>Spermatophyta</taxon>
        <taxon>Magnoliopsida</taxon>
        <taxon>eudicotyledons</taxon>
        <taxon>Gunneridae</taxon>
        <taxon>Pentapetalae</taxon>
        <taxon>rosids</taxon>
        <taxon>malvids</taxon>
        <taxon>Brassicales</taxon>
        <taxon>Brassicaceae</taxon>
        <taxon>Camelineae</taxon>
        <taxon>Camelina</taxon>
    </lineage>
</organism>
<reference evidence="2" key="1">
    <citation type="journal article" date="2014" name="Nat. Commun.">
        <title>The emerging biofuel crop Camelina sativa retains a highly undifferentiated hexaploid genome structure.</title>
        <authorList>
            <person name="Kagale S."/>
            <person name="Koh C."/>
            <person name="Nixon J."/>
            <person name="Bollina V."/>
            <person name="Clarke W.E."/>
            <person name="Tuteja R."/>
            <person name="Spillane C."/>
            <person name="Robinson S.J."/>
            <person name="Links M.G."/>
            <person name="Clarke C."/>
            <person name="Higgins E.E."/>
            <person name="Huebert T."/>
            <person name="Sharpe A.G."/>
            <person name="Parkin I.A."/>
        </authorList>
    </citation>
    <scope>NUCLEOTIDE SEQUENCE [LARGE SCALE GENOMIC DNA]</scope>
    <source>
        <strain evidence="2">cv. DH55</strain>
    </source>
</reference>